<sequence length="670" mass="78763">MMTPYQIHRIIENQLLNRNKFSNKEKEKSPNQSISPTDNQEYQYQMSGTINLNSEESNLNDTIYHSHEMENALLSSSMGNNCINNNISNNIEINLNYTPLRTYYIPNQQDIINNNNSNNNNDNNSYPITEENGPQPLYYNTKFSNKSFNTSHEITINGIYEFINSFHLTLECLLKQDYKSLMKILKGRQIDLTMYFNYIQNISISQIFSKLMRKSCMLFAMDYYKNTILKQNIIPFANFKIKLGISCVCENESVVSIDKITKIIKDDYLPQFCNFGTGCRNLFLGCFVVLDDCLGYHFKNGLKYDMNFEEGNKSVRLVGIFSTGMYSIIMERSKESNVMTSTNALSAYLITYFKKLLIKNYNIKIFDEFKIVFERLANNFINDINYENMKIFLDKNDNLLKSNYLPDSLLGFNNGYLIRLINSFKSIIPFDSYNIVIQDSKNYINRELEFVIILAYYTFNQILESIIPGIKNLVSGSFSGAEWNIFEPHNIKHLLNLFKIIKNKKLKIAAIFFIRVGLFLKYHWIYYREYLFTFTVDSILNEENGMSIHQRYLKLKKFKEEGLMDEIQVKSFLLEKGQFFRRWNYPNSFNLKPKRADKVSINKIMNHFYENEDEMINDFTNNANGFFSLDHDPIKDISGNNSFAKETTYIDGNRMKMLWKLVTYIRINNL</sequence>
<comment type="caution">
    <text evidence="1">The sequence shown here is derived from an EMBL/GenBank/DDBJ whole genome shotgun (WGS) entry which is preliminary data.</text>
</comment>
<accession>A0A9P7BHK4</accession>
<dbReference type="Proteomes" id="UP000697127">
    <property type="component" value="Unassembled WGS sequence"/>
</dbReference>
<reference evidence="1" key="1">
    <citation type="submission" date="2020-11" db="EMBL/GenBank/DDBJ databases">
        <title>Kefir isolates.</title>
        <authorList>
            <person name="Marcisauskas S."/>
            <person name="Kim Y."/>
            <person name="Blasche S."/>
        </authorList>
    </citation>
    <scope>NUCLEOTIDE SEQUENCE</scope>
    <source>
        <strain evidence="1">Olga-1</strain>
    </source>
</reference>
<gene>
    <name evidence="1" type="primary">SPT7_1</name>
    <name evidence="1" type="ORF">C6P40_000043</name>
</gene>
<dbReference type="EMBL" id="PUHW01000001">
    <property type="protein sequence ID" value="KAG0691426.1"/>
    <property type="molecule type" value="Genomic_DNA"/>
</dbReference>
<protein>
    <submittedName>
        <fullName evidence="1">Transcriptional activator spt7</fullName>
    </submittedName>
</protein>
<proteinExistence type="predicted"/>
<dbReference type="AlphaFoldDB" id="A0A9P7BHK4"/>
<name>A0A9P7BHK4_9ASCO</name>
<organism evidence="1 2">
    <name type="scientific">Pichia californica</name>
    <dbReference type="NCBI Taxonomy" id="460514"/>
    <lineage>
        <taxon>Eukaryota</taxon>
        <taxon>Fungi</taxon>
        <taxon>Dikarya</taxon>
        <taxon>Ascomycota</taxon>
        <taxon>Saccharomycotina</taxon>
        <taxon>Pichiomycetes</taxon>
        <taxon>Pichiales</taxon>
        <taxon>Pichiaceae</taxon>
        <taxon>Pichia</taxon>
    </lineage>
</organism>
<evidence type="ECO:0000313" key="1">
    <source>
        <dbReference type="EMBL" id="KAG0691426.1"/>
    </source>
</evidence>
<evidence type="ECO:0000313" key="2">
    <source>
        <dbReference type="Proteomes" id="UP000697127"/>
    </source>
</evidence>
<keyword evidence="2" id="KW-1185">Reference proteome</keyword>